<accession>A0A8G2EWP2</accession>
<dbReference type="InterPro" id="IPR050179">
    <property type="entry name" value="Trans_hexapeptide_repeat"/>
</dbReference>
<dbReference type="InterPro" id="IPR001451">
    <property type="entry name" value="Hexapep"/>
</dbReference>
<proteinExistence type="inferred from homology"/>
<dbReference type="RefSeq" id="WP_093147465.1">
    <property type="nucleotide sequence ID" value="NZ_FNBW01000001.1"/>
</dbReference>
<dbReference type="InterPro" id="IPR011004">
    <property type="entry name" value="Trimer_LpxA-like_sf"/>
</dbReference>
<keyword evidence="4" id="KW-0012">Acyltransferase</keyword>
<keyword evidence="3" id="KW-0677">Repeat</keyword>
<dbReference type="InterPro" id="IPR017694">
    <property type="entry name" value="Phosphonate_tfrase_rpt"/>
</dbReference>
<dbReference type="AlphaFoldDB" id="A0A8G2EWP2"/>
<dbReference type="EMBL" id="FNBW01000001">
    <property type="protein sequence ID" value="SDF07465.1"/>
    <property type="molecule type" value="Genomic_DNA"/>
</dbReference>
<evidence type="ECO:0000256" key="4">
    <source>
        <dbReference type="ARBA" id="ARBA00023315"/>
    </source>
</evidence>
<dbReference type="OrthoDB" id="9815592at2"/>
<dbReference type="PROSITE" id="PS00101">
    <property type="entry name" value="HEXAPEP_TRANSFERASES"/>
    <property type="match status" value="1"/>
</dbReference>
<evidence type="ECO:0000313" key="6">
    <source>
        <dbReference type="Proteomes" id="UP000198615"/>
    </source>
</evidence>
<dbReference type="PANTHER" id="PTHR43300:SF11">
    <property type="entry name" value="ACETYLTRANSFERASE RV3034C-RELATED"/>
    <property type="match status" value="1"/>
</dbReference>
<keyword evidence="2" id="KW-0808">Transferase</keyword>
<evidence type="ECO:0000313" key="5">
    <source>
        <dbReference type="EMBL" id="SDF07465.1"/>
    </source>
</evidence>
<dbReference type="Gene3D" id="2.160.10.10">
    <property type="entry name" value="Hexapeptide repeat proteins"/>
    <property type="match status" value="1"/>
</dbReference>
<dbReference type="InterPro" id="IPR018357">
    <property type="entry name" value="Hexapep_transf_CS"/>
</dbReference>
<dbReference type="Proteomes" id="UP000198615">
    <property type="component" value="Unassembled WGS sequence"/>
</dbReference>
<protein>
    <recommendedName>
        <fullName evidence="7">Phosphonate metabolim protein, transferase hexapeptide repeat family</fullName>
    </recommendedName>
</protein>
<evidence type="ECO:0008006" key="7">
    <source>
        <dbReference type="Google" id="ProtNLM"/>
    </source>
</evidence>
<comment type="similarity">
    <text evidence="1">Belongs to the transferase hexapeptide repeat family.</text>
</comment>
<evidence type="ECO:0000256" key="3">
    <source>
        <dbReference type="ARBA" id="ARBA00022737"/>
    </source>
</evidence>
<comment type="caution">
    <text evidence="5">The sequence shown here is derived from an EMBL/GenBank/DDBJ whole genome shotgun (WGS) entry which is preliminary data.</text>
</comment>
<keyword evidence="6" id="KW-1185">Reference proteome</keyword>
<sequence>MDALKPSPKKLKADGPLIHPEAHVQDSTFGAWTEVGARTSVMESSFGDYSYVVSDSQIIYTTVGKFANIASHTRINPGNHPHWRASLHHFMYRSASYDLGEDDGEFFDWRRDHHCTIGHDTWIGHGAVIMAGVSVGDGAIIGSGAIVTKDVPAYTIVVGNPARVLRRRVSEAAEEKLRAIAWWDWSHDLLRERMEDFRSLEAEAFADKYAV</sequence>
<dbReference type="SUPFAM" id="SSF51161">
    <property type="entry name" value="Trimeric LpxA-like enzymes"/>
    <property type="match status" value="1"/>
</dbReference>
<evidence type="ECO:0000256" key="2">
    <source>
        <dbReference type="ARBA" id="ARBA00022679"/>
    </source>
</evidence>
<dbReference type="NCBIfam" id="TIGR03308">
    <property type="entry name" value="phn_thr-fam"/>
    <property type="match status" value="1"/>
</dbReference>
<evidence type="ECO:0000256" key="1">
    <source>
        <dbReference type="ARBA" id="ARBA00007274"/>
    </source>
</evidence>
<organism evidence="5 6">
    <name type="scientific">Thalassobaculum litoreum DSM 18839</name>
    <dbReference type="NCBI Taxonomy" id="1123362"/>
    <lineage>
        <taxon>Bacteria</taxon>
        <taxon>Pseudomonadati</taxon>
        <taxon>Pseudomonadota</taxon>
        <taxon>Alphaproteobacteria</taxon>
        <taxon>Rhodospirillales</taxon>
        <taxon>Thalassobaculaceae</taxon>
        <taxon>Thalassobaculum</taxon>
    </lineage>
</organism>
<gene>
    <name evidence="5" type="ORF">SAMN05660686_00142</name>
</gene>
<dbReference type="GO" id="GO:0016746">
    <property type="term" value="F:acyltransferase activity"/>
    <property type="evidence" value="ECO:0007669"/>
    <property type="project" value="UniProtKB-KW"/>
</dbReference>
<dbReference type="Pfam" id="PF00132">
    <property type="entry name" value="Hexapep"/>
    <property type="match status" value="1"/>
</dbReference>
<dbReference type="PANTHER" id="PTHR43300">
    <property type="entry name" value="ACETYLTRANSFERASE"/>
    <property type="match status" value="1"/>
</dbReference>
<reference evidence="5 6" key="1">
    <citation type="submission" date="2016-10" db="EMBL/GenBank/DDBJ databases">
        <authorList>
            <person name="Varghese N."/>
            <person name="Submissions S."/>
        </authorList>
    </citation>
    <scope>NUCLEOTIDE SEQUENCE [LARGE SCALE GENOMIC DNA]</scope>
    <source>
        <strain evidence="5 6">DSM 18839</strain>
    </source>
</reference>
<dbReference type="CDD" id="cd03349">
    <property type="entry name" value="LbH_XAT"/>
    <property type="match status" value="1"/>
</dbReference>
<name>A0A8G2EWP2_9PROT</name>